<reference evidence="2" key="1">
    <citation type="journal article" date="2018" name="BMC Genomics">
        <title>Genomic insights into host adaptation between the wheat stripe rust pathogen (Puccinia striiformis f. sp. tritici) and the barley stripe rust pathogen (Puccinia striiformis f. sp. hordei).</title>
        <authorList>
            <person name="Xia C."/>
            <person name="Wang M."/>
            <person name="Yin C."/>
            <person name="Cornejo O.E."/>
            <person name="Hulbert S.H."/>
            <person name="Chen X."/>
        </authorList>
    </citation>
    <scope>NUCLEOTIDE SEQUENCE [LARGE SCALE GENOMIC DNA]</scope>
    <source>
        <strain evidence="2">93-210</strain>
    </source>
</reference>
<evidence type="ECO:0000313" key="2">
    <source>
        <dbReference type="Proteomes" id="UP001060170"/>
    </source>
</evidence>
<protein>
    <submittedName>
        <fullName evidence="1">Uncharacterized protein</fullName>
    </submittedName>
</protein>
<reference evidence="2" key="2">
    <citation type="journal article" date="2018" name="Mol. Plant Microbe Interact.">
        <title>Genome sequence resources for the wheat stripe rust pathogen (Puccinia striiformis f. sp. tritici) and the barley stripe rust pathogen (Puccinia striiformis f. sp. hordei).</title>
        <authorList>
            <person name="Xia C."/>
            <person name="Wang M."/>
            <person name="Yin C."/>
            <person name="Cornejo O.E."/>
            <person name="Hulbert S.H."/>
            <person name="Chen X."/>
        </authorList>
    </citation>
    <scope>NUCLEOTIDE SEQUENCE [LARGE SCALE GENOMIC DNA]</scope>
    <source>
        <strain evidence="2">93-210</strain>
    </source>
</reference>
<reference evidence="1 2" key="3">
    <citation type="journal article" date="2022" name="Microbiol. Spectr.">
        <title>Folding features and dynamics of 3D genome architecture in plant fungal pathogens.</title>
        <authorList>
            <person name="Xia C."/>
        </authorList>
    </citation>
    <scope>NUCLEOTIDE SEQUENCE [LARGE SCALE GENOMIC DNA]</scope>
    <source>
        <strain evidence="1 2">93-210</strain>
    </source>
</reference>
<proteinExistence type="predicted"/>
<organism evidence="1 2">
    <name type="scientific">Puccinia striiformis f. sp. tritici</name>
    <dbReference type="NCBI Taxonomy" id="168172"/>
    <lineage>
        <taxon>Eukaryota</taxon>
        <taxon>Fungi</taxon>
        <taxon>Dikarya</taxon>
        <taxon>Basidiomycota</taxon>
        <taxon>Pucciniomycotina</taxon>
        <taxon>Pucciniomycetes</taxon>
        <taxon>Pucciniales</taxon>
        <taxon>Pucciniaceae</taxon>
        <taxon>Puccinia</taxon>
    </lineage>
</organism>
<name>A0ACC0E040_9BASI</name>
<dbReference type="Proteomes" id="UP001060170">
    <property type="component" value="Chromosome 12"/>
</dbReference>
<accession>A0ACC0E040</accession>
<gene>
    <name evidence="1" type="ORF">MJO28_012303</name>
</gene>
<dbReference type="EMBL" id="CM045876">
    <property type="protein sequence ID" value="KAI7942276.1"/>
    <property type="molecule type" value="Genomic_DNA"/>
</dbReference>
<keyword evidence="2" id="KW-1185">Reference proteome</keyword>
<sequence>MKLTLTNQHAVPFGLGMLMLFQAIASMATIRHCGMDAIESDDSYICSRTMQTCSHSCGKRVDRSKWLCRNPNCKADVSPAQPTCTKDHYKSNCEDCRASSSTTSLERR</sequence>
<evidence type="ECO:0000313" key="1">
    <source>
        <dbReference type="EMBL" id="KAI7942276.1"/>
    </source>
</evidence>
<comment type="caution">
    <text evidence="1">The sequence shown here is derived from an EMBL/GenBank/DDBJ whole genome shotgun (WGS) entry which is preliminary data.</text>
</comment>